<dbReference type="PANTHER" id="PTHR22731">
    <property type="entry name" value="RIBONUCLEASES P/MRP PROTEIN SUBUNIT POP1"/>
    <property type="match status" value="1"/>
</dbReference>
<evidence type="ECO:0000259" key="5">
    <source>
        <dbReference type="Pfam" id="PF08170"/>
    </source>
</evidence>
<dbReference type="EMBL" id="LK052890">
    <property type="protein sequence ID" value="CDR40647.1"/>
    <property type="molecule type" value="Genomic_DNA"/>
</dbReference>
<dbReference type="SUPFAM" id="SSF103025">
    <property type="entry name" value="Folate-binding domain"/>
    <property type="match status" value="1"/>
</dbReference>
<dbReference type="InterPro" id="IPR009723">
    <property type="entry name" value="Pop1_N"/>
</dbReference>
<keyword evidence="3" id="KW-0539">Nucleus</keyword>
<comment type="subcellular location">
    <subcellularLocation>
        <location evidence="1">Nucleus</location>
    </subcellularLocation>
</comment>
<dbReference type="AlphaFoldDB" id="A0A061ATY9"/>
<evidence type="ECO:0000313" key="7">
    <source>
        <dbReference type="EMBL" id="CDR40647.1"/>
    </source>
</evidence>
<evidence type="ECO:0000259" key="4">
    <source>
        <dbReference type="Pfam" id="PF06978"/>
    </source>
</evidence>
<dbReference type="GO" id="GO:0001682">
    <property type="term" value="P:tRNA 5'-leader removal"/>
    <property type="evidence" value="ECO:0007669"/>
    <property type="project" value="InterPro"/>
</dbReference>
<dbReference type="InterPro" id="IPR012590">
    <property type="entry name" value="POPLD_dom"/>
</dbReference>
<evidence type="ECO:0000256" key="3">
    <source>
        <dbReference type="ARBA" id="ARBA00023242"/>
    </source>
</evidence>
<feature type="domain" description="POP1 C-terminal" evidence="6">
    <location>
        <begin position="741"/>
        <end position="800"/>
    </location>
</feature>
<dbReference type="Pfam" id="PF22770">
    <property type="entry name" value="POP1_C"/>
    <property type="match status" value="1"/>
</dbReference>
<evidence type="ECO:0000256" key="2">
    <source>
        <dbReference type="ARBA" id="ARBA00022694"/>
    </source>
</evidence>
<keyword evidence="2" id="KW-0819">tRNA processing</keyword>
<dbReference type="GO" id="GO:0005655">
    <property type="term" value="C:nucleolar ribonuclease P complex"/>
    <property type="evidence" value="ECO:0007669"/>
    <property type="project" value="InterPro"/>
</dbReference>
<dbReference type="GO" id="GO:0000172">
    <property type="term" value="C:ribonuclease MRP complex"/>
    <property type="evidence" value="ECO:0007669"/>
    <property type="project" value="InterPro"/>
</dbReference>
<dbReference type="Pfam" id="PF06978">
    <property type="entry name" value="POP1_N"/>
    <property type="match status" value="1"/>
</dbReference>
<feature type="domain" description="Pop1 N-terminal" evidence="4">
    <location>
        <begin position="64"/>
        <end position="288"/>
    </location>
</feature>
<name>A0A061ATY9_CYBFA</name>
<organism evidence="7">
    <name type="scientific">Cyberlindnera fabianii</name>
    <name type="common">Yeast</name>
    <name type="synonym">Hansenula fabianii</name>
    <dbReference type="NCBI Taxonomy" id="36022"/>
    <lineage>
        <taxon>Eukaryota</taxon>
        <taxon>Fungi</taxon>
        <taxon>Dikarya</taxon>
        <taxon>Ascomycota</taxon>
        <taxon>Saccharomycotina</taxon>
        <taxon>Saccharomycetes</taxon>
        <taxon>Phaffomycetales</taxon>
        <taxon>Phaffomycetaceae</taxon>
        <taxon>Cyberlindnera</taxon>
    </lineage>
</organism>
<dbReference type="OrthoDB" id="442863at2759"/>
<dbReference type="Pfam" id="PF08170">
    <property type="entry name" value="POPLD"/>
    <property type="match status" value="1"/>
</dbReference>
<gene>
    <name evidence="7" type="ORF">CYFA0S_05e02850g</name>
</gene>
<evidence type="ECO:0000256" key="1">
    <source>
        <dbReference type="ARBA" id="ARBA00004123"/>
    </source>
</evidence>
<accession>A0A061ATY9</accession>
<reference evidence="7" key="1">
    <citation type="journal article" date="2014" name="Genome Announc.">
        <title>Genome sequence of the yeast Cyberlindnera fabianii (Hansenula fabianii).</title>
        <authorList>
            <person name="Freel K.C."/>
            <person name="Sarilar V."/>
            <person name="Neuveglise C."/>
            <person name="Devillers H."/>
            <person name="Friedrich A."/>
            <person name="Schacherer J."/>
        </authorList>
    </citation>
    <scope>NUCLEOTIDE SEQUENCE</scope>
    <source>
        <strain evidence="7">YJS4271</strain>
    </source>
</reference>
<protein>
    <submittedName>
        <fullName evidence="7">CYFA0S05e02850g1_1</fullName>
    </submittedName>
</protein>
<dbReference type="InterPro" id="IPR055079">
    <property type="entry name" value="POP1_C"/>
</dbReference>
<proteinExistence type="predicted"/>
<feature type="domain" description="POPLD" evidence="5">
    <location>
        <begin position="517"/>
        <end position="618"/>
    </location>
</feature>
<dbReference type="PANTHER" id="PTHR22731:SF3">
    <property type="entry name" value="RIBONUCLEASES P_MRP PROTEIN SUBUNIT POP1"/>
    <property type="match status" value="1"/>
</dbReference>
<evidence type="ECO:0000259" key="6">
    <source>
        <dbReference type="Pfam" id="PF22770"/>
    </source>
</evidence>
<dbReference type="PhylomeDB" id="A0A061ATY9"/>
<sequence length="804" mass="91687">MSSLLQLLNFLEIRGPISTMSNKQMDSKQYRLLKRRQSRQIRSETNDPVYLALNKEGILDVSSFLKSRKFEITELEKAQLNSKFASSTRTFQSLPRTLRRRTASHNVKRIPKRLRKRAIREMSSDTGVTQTKRTMKGRELYRAKMASSLLRLAARAQLNKQLPNDKNLSMGKLKIRQRLATLKKQLREAKEGHFIPMNNTIGSYDNSMANGLAPQPLGKMKYIKRQRQYVWLNSHVWHAKRAHMIKRWGWQIPLKPTQKCFRAAHRSFNLDGAMAWDKSYVGTCVLQSDNESSVKHIVGKLINDDATKKVINHSAVSQKLCYDEDGAVLGEVTILSFRSDEGSRVVIRAHPAIYEKVFNALLKIKTEDVEVIDNRYSIGSIELTGPISLNALATILKPWDPKSAESQLFGKLCTAASLPDKTVFTFQAQDPRLANRCKPRPSQKDSSILDIIIDMKTTKANINPTVITNLLTSSGRTASYEGQMSLKQVAREKNKPAEERTKGNGFPVIIYRLNDVWTLLLPWYWTLPVWHCLLHIAHMRLGGIKQSHQYNFEKGQLFFPVDFPFTAAGDVENKFSADVKRGKWSKKPVSKRVNYEKLHLHKEDYARGELGDPFGCDWRYLQALRIGLTQVKSETNTRTSEWENFQRKIVELHDVYSFIEDVKQGKTKSSDLPIKLCKDQNVTYPSSVMSELPIVPVKIETLERGNAQDNARLYAIPPEALTDWMASLNERDVQGLRVHKNLEVPHSKYLIGFLSSATYNLSSGKNTGVGCVDAVWAQKKEKYVLVRNVGTDHARVATWKSIDI</sequence>
<dbReference type="VEuPathDB" id="FungiDB:BON22_2148"/>
<dbReference type="InterPro" id="IPR039182">
    <property type="entry name" value="Pop1"/>
</dbReference>